<dbReference type="OrthoDB" id="538223at2759"/>
<sequence>MATNTQHAWTIYANQLFPQGYGYPLWQPDPDPTAAREVQIGDVGWLDNGGFFQLFNARTKEKEEQMHADVPEDFAPFDPPNLIVSGPTKSETAIPPLCSQTVETFDASGSAQATTGPIALASAGGSFSFKCTDNQGALLMFSPAAYSTEIKSKRHIINYMREHFTSWVQFSEKYGLDLKEHDILFVCGTTKTARWAVTAFKGNYKKKQGMISADLGSAGEMNVSVSISNQSLPQTHRKVGPSRPAAANVPLLTATDGESSVVAAGPVEEPTDQCIFIHYYHMKRRMGLFRTFKAAAGPDELPPPGPDEQELSVLADGEVDEGDEFEETTSTRETYNPVNYLLDYILENSDASMAIASDLDLYALFKDQEFPTDVHAGLASLKPTVEVDENGAGTVVVQIDFGTRTVLEEEGENVQGTVDPSNQSTEDVQQGPPAEGTGENTNTQRDDDDEGEEKGKALGKRNPGAQASVHDGSITALAYSPDGRYAASGSEDTTVIIWNVSEERMMHKFAVHTDTVSALAFSRDNQLLASGSNDKRIVLWTVATGQESRRLEPEVSIHSVAFTPDGAKLIAGAFDGSLLIWDTATYGAPLRISKHLAVVTFIVFSPDGKRMATGGTENTCHVWETAGLANMQPTSVLTGHKGMVCSAAFSPDGERIVTASDDGSSRVWKCESGEALVLLHEHSGPVWSVAFSPDGMRVASGSSDSSVKVCDSYSGESLLSLEGHESMVNVVRFSADGKYIASAASDSTVRLWNAGDGALVATYNEHSDNVTTVQFSPDGSTLASGSHDGTVRIRPVVAIP</sequence>
<dbReference type="PROSITE" id="PS00678">
    <property type="entry name" value="WD_REPEATS_1"/>
    <property type="match status" value="1"/>
</dbReference>
<evidence type="ECO:0000313" key="6">
    <source>
        <dbReference type="Proteomes" id="UP000230002"/>
    </source>
</evidence>
<dbReference type="InterPro" id="IPR020472">
    <property type="entry name" value="WD40_PAC1"/>
</dbReference>
<dbReference type="CDD" id="cd00200">
    <property type="entry name" value="WD40"/>
    <property type="match status" value="1"/>
</dbReference>
<dbReference type="SUPFAM" id="SSF50978">
    <property type="entry name" value="WD40 repeat-like"/>
    <property type="match status" value="1"/>
</dbReference>
<reference evidence="5 6" key="1">
    <citation type="journal article" date="2015" name="Sci. Rep.">
        <title>Chromosome-level genome map provides insights into diverse defense mechanisms in the medicinal fungus Ganoderma sinense.</title>
        <authorList>
            <person name="Zhu Y."/>
            <person name="Xu J."/>
            <person name="Sun C."/>
            <person name="Zhou S."/>
            <person name="Xu H."/>
            <person name="Nelson D.R."/>
            <person name="Qian J."/>
            <person name="Song J."/>
            <person name="Luo H."/>
            <person name="Xiang L."/>
            <person name="Li Y."/>
            <person name="Xu Z."/>
            <person name="Ji A."/>
            <person name="Wang L."/>
            <person name="Lu S."/>
            <person name="Hayward A."/>
            <person name="Sun W."/>
            <person name="Li X."/>
            <person name="Schwartz D.C."/>
            <person name="Wang Y."/>
            <person name="Chen S."/>
        </authorList>
    </citation>
    <scope>NUCLEOTIDE SEQUENCE [LARGE SCALE GENOMIC DNA]</scope>
    <source>
        <strain evidence="5 6">ZZ0214-1</strain>
    </source>
</reference>
<dbReference type="PANTHER" id="PTHR19848">
    <property type="entry name" value="WD40 REPEAT PROTEIN"/>
    <property type="match status" value="1"/>
</dbReference>
<feature type="repeat" description="WD" evidence="3">
    <location>
        <begin position="592"/>
        <end position="624"/>
    </location>
</feature>
<dbReference type="InterPro" id="IPR019775">
    <property type="entry name" value="WD40_repeat_CS"/>
</dbReference>
<feature type="repeat" description="WD" evidence="3">
    <location>
        <begin position="467"/>
        <end position="508"/>
    </location>
</feature>
<evidence type="ECO:0000256" key="1">
    <source>
        <dbReference type="ARBA" id="ARBA00022574"/>
    </source>
</evidence>
<keyword evidence="1 3" id="KW-0853">WD repeat</keyword>
<feature type="compositionally biased region" description="Polar residues" evidence="4">
    <location>
        <begin position="414"/>
        <end position="428"/>
    </location>
</feature>
<dbReference type="PROSITE" id="PS50294">
    <property type="entry name" value="WD_REPEATS_REGION"/>
    <property type="match status" value="8"/>
</dbReference>
<dbReference type="Gene3D" id="2.130.10.10">
    <property type="entry name" value="YVTN repeat-like/Quinoprotein amine dehydrogenase"/>
    <property type="match status" value="3"/>
</dbReference>
<protein>
    <submittedName>
        <fullName evidence="5">Transporter</fullName>
    </submittedName>
</protein>
<dbReference type="PANTHER" id="PTHR19848:SF8">
    <property type="entry name" value="F-BOX AND WD REPEAT DOMAIN CONTAINING 7"/>
    <property type="match status" value="1"/>
</dbReference>
<feature type="repeat" description="WD" evidence="3">
    <location>
        <begin position="721"/>
        <end position="762"/>
    </location>
</feature>
<dbReference type="Proteomes" id="UP000230002">
    <property type="component" value="Unassembled WGS sequence"/>
</dbReference>
<accession>A0A2G8RVY6</accession>
<organism evidence="5 6">
    <name type="scientific">Ganoderma sinense ZZ0214-1</name>
    <dbReference type="NCBI Taxonomy" id="1077348"/>
    <lineage>
        <taxon>Eukaryota</taxon>
        <taxon>Fungi</taxon>
        <taxon>Dikarya</taxon>
        <taxon>Basidiomycota</taxon>
        <taxon>Agaricomycotina</taxon>
        <taxon>Agaricomycetes</taxon>
        <taxon>Polyporales</taxon>
        <taxon>Polyporaceae</taxon>
        <taxon>Ganoderma</taxon>
    </lineage>
</organism>
<comment type="caution">
    <text evidence="5">The sequence shown here is derived from an EMBL/GenBank/DDBJ whole genome shotgun (WGS) entry which is preliminary data.</text>
</comment>
<dbReference type="AlphaFoldDB" id="A0A2G8RVY6"/>
<proteinExistence type="predicted"/>
<feature type="repeat" description="WD" evidence="3">
    <location>
        <begin position="509"/>
        <end position="550"/>
    </location>
</feature>
<dbReference type="InterPro" id="IPR036322">
    <property type="entry name" value="WD40_repeat_dom_sf"/>
</dbReference>
<feature type="repeat" description="WD" evidence="3">
    <location>
        <begin position="763"/>
        <end position="793"/>
    </location>
</feature>
<evidence type="ECO:0000256" key="3">
    <source>
        <dbReference type="PROSITE-ProRule" id="PRU00221"/>
    </source>
</evidence>
<feature type="repeat" description="WD" evidence="3">
    <location>
        <begin position="557"/>
        <end position="582"/>
    </location>
</feature>
<dbReference type="PROSITE" id="PS50082">
    <property type="entry name" value="WD_REPEATS_2"/>
    <property type="match status" value="8"/>
</dbReference>
<dbReference type="SMART" id="SM00320">
    <property type="entry name" value="WD40"/>
    <property type="match status" value="8"/>
</dbReference>
<feature type="repeat" description="WD" evidence="3">
    <location>
        <begin position="679"/>
        <end position="720"/>
    </location>
</feature>
<feature type="region of interest" description="Disordered" evidence="4">
    <location>
        <begin position="411"/>
        <end position="469"/>
    </location>
</feature>
<dbReference type="EMBL" id="AYKW01000045">
    <property type="protein sequence ID" value="PIL25644.1"/>
    <property type="molecule type" value="Genomic_DNA"/>
</dbReference>
<evidence type="ECO:0000313" key="5">
    <source>
        <dbReference type="EMBL" id="PIL25644.1"/>
    </source>
</evidence>
<keyword evidence="6" id="KW-1185">Reference proteome</keyword>
<evidence type="ECO:0000256" key="2">
    <source>
        <dbReference type="ARBA" id="ARBA00022737"/>
    </source>
</evidence>
<dbReference type="STRING" id="1077348.A0A2G8RVY6"/>
<dbReference type="InterPro" id="IPR001680">
    <property type="entry name" value="WD40_rpt"/>
</dbReference>
<dbReference type="InterPro" id="IPR015943">
    <property type="entry name" value="WD40/YVTN_repeat-like_dom_sf"/>
</dbReference>
<dbReference type="PRINTS" id="PR00320">
    <property type="entry name" value="GPROTEINBRPT"/>
</dbReference>
<keyword evidence="2" id="KW-0677">Repeat</keyword>
<gene>
    <name evidence="5" type="ORF">GSI_11393</name>
</gene>
<evidence type="ECO:0000256" key="4">
    <source>
        <dbReference type="SAM" id="MobiDB-lite"/>
    </source>
</evidence>
<feature type="repeat" description="WD" evidence="3">
    <location>
        <begin position="637"/>
        <end position="678"/>
    </location>
</feature>
<name>A0A2G8RVY6_9APHY</name>
<dbReference type="Pfam" id="PF00400">
    <property type="entry name" value="WD40"/>
    <property type="match status" value="8"/>
</dbReference>